<dbReference type="InterPro" id="IPR058637">
    <property type="entry name" value="YknX-like_C"/>
</dbReference>
<dbReference type="AlphaFoldDB" id="A0A1X7KEY1"/>
<evidence type="ECO:0000256" key="1">
    <source>
        <dbReference type="ARBA" id="ARBA00009477"/>
    </source>
</evidence>
<dbReference type="Gene3D" id="2.40.30.170">
    <property type="match status" value="1"/>
</dbReference>
<dbReference type="GO" id="GO:0015562">
    <property type="term" value="F:efflux transmembrane transporter activity"/>
    <property type="evidence" value="ECO:0007669"/>
    <property type="project" value="TreeGrafter"/>
</dbReference>
<keyword evidence="5" id="KW-1185">Reference proteome</keyword>
<dbReference type="SUPFAM" id="SSF111369">
    <property type="entry name" value="HlyD-like secretion proteins"/>
    <property type="match status" value="1"/>
</dbReference>
<dbReference type="Gene3D" id="2.40.50.100">
    <property type="match status" value="1"/>
</dbReference>
<dbReference type="Pfam" id="PF25954">
    <property type="entry name" value="Beta-barrel_RND_2"/>
    <property type="match status" value="1"/>
</dbReference>
<organism evidence="4 5">
    <name type="scientific">Sphingobacterium psychroaquaticum</name>
    <dbReference type="NCBI Taxonomy" id="561061"/>
    <lineage>
        <taxon>Bacteria</taxon>
        <taxon>Pseudomonadati</taxon>
        <taxon>Bacteroidota</taxon>
        <taxon>Sphingobacteriia</taxon>
        <taxon>Sphingobacteriales</taxon>
        <taxon>Sphingobacteriaceae</taxon>
        <taxon>Sphingobacterium</taxon>
    </lineage>
</organism>
<gene>
    <name evidence="4" type="ORF">SAMN05660862_2791</name>
</gene>
<name>A0A1X7KEY1_9SPHI</name>
<evidence type="ECO:0000313" key="4">
    <source>
        <dbReference type="EMBL" id="SMG39520.1"/>
    </source>
</evidence>
<feature type="domain" description="YknX-like C-terminal permuted SH3-like" evidence="3">
    <location>
        <begin position="290"/>
        <end position="353"/>
    </location>
</feature>
<evidence type="ECO:0000313" key="5">
    <source>
        <dbReference type="Proteomes" id="UP000192980"/>
    </source>
</evidence>
<dbReference type="Gene3D" id="1.10.287.470">
    <property type="entry name" value="Helix hairpin bin"/>
    <property type="match status" value="1"/>
</dbReference>
<dbReference type="InterPro" id="IPR006143">
    <property type="entry name" value="RND_pump_MFP"/>
</dbReference>
<dbReference type="PANTHER" id="PTHR30469">
    <property type="entry name" value="MULTIDRUG RESISTANCE PROTEIN MDTA"/>
    <property type="match status" value="1"/>
</dbReference>
<dbReference type="GO" id="GO:1990281">
    <property type="term" value="C:efflux pump complex"/>
    <property type="evidence" value="ECO:0007669"/>
    <property type="project" value="TreeGrafter"/>
</dbReference>
<dbReference type="Gene3D" id="2.40.420.20">
    <property type="match status" value="1"/>
</dbReference>
<dbReference type="EMBL" id="FXAU01000005">
    <property type="protein sequence ID" value="SMG39520.1"/>
    <property type="molecule type" value="Genomic_DNA"/>
</dbReference>
<comment type="similarity">
    <text evidence="1">Belongs to the membrane fusion protein (MFP) (TC 8.A.1) family.</text>
</comment>
<dbReference type="RefSeq" id="WP_085473515.1">
    <property type="nucleotide sequence ID" value="NZ_FXAU01000005.1"/>
</dbReference>
<dbReference type="InterPro" id="IPR058792">
    <property type="entry name" value="Beta-barrel_RND_2"/>
</dbReference>
<protein>
    <submittedName>
        <fullName evidence="4">RND family efflux transporter, MFP subunit</fullName>
    </submittedName>
</protein>
<reference evidence="4 5" key="1">
    <citation type="submission" date="2017-04" db="EMBL/GenBank/DDBJ databases">
        <authorList>
            <person name="Afonso C.L."/>
            <person name="Miller P.J."/>
            <person name="Scott M.A."/>
            <person name="Spackman E."/>
            <person name="Goraichik I."/>
            <person name="Dimitrov K.M."/>
            <person name="Suarez D.L."/>
            <person name="Swayne D.E."/>
        </authorList>
    </citation>
    <scope>NUCLEOTIDE SEQUENCE [LARGE SCALE GENOMIC DNA]</scope>
    <source>
        <strain evidence="4 5">DSM 22418</strain>
    </source>
</reference>
<dbReference type="Pfam" id="PF25989">
    <property type="entry name" value="YknX_C"/>
    <property type="match status" value="1"/>
</dbReference>
<proteinExistence type="inferred from homology"/>
<evidence type="ECO:0000259" key="3">
    <source>
        <dbReference type="Pfam" id="PF25989"/>
    </source>
</evidence>
<feature type="domain" description="CusB-like beta-barrel" evidence="2">
    <location>
        <begin position="207"/>
        <end position="275"/>
    </location>
</feature>
<dbReference type="NCBIfam" id="TIGR01730">
    <property type="entry name" value="RND_mfp"/>
    <property type="match status" value="1"/>
</dbReference>
<sequence length="356" mass="38600">MKSQISIAVGVIVILIGLLIGQLSANKEKMAADIEKSLVINTTVPVIIETPVKATLHNAIVLHGTITPENEIPILSKQQGIIIRKYKKTGQSVRKGEPIVQLENEISQKSLQLAQANYVKLAKDVDRYQILKKNGAVATQELESIQMSLRDMEEHISSLKDQIANSTILSPIDGIIAADYVEEGQFVMTGGQIVQIISGSGLKLSLSTTESDVLMIKKGQEVTVKVSALAGQSIKGIVELISPKANDLHYYIVDITLKEKNPDLRAGMFASAELSLTAKNTAADDIVISRKAIVGSIKKPYVYVVKNGIAQKREISLDSYNDKQIVVRSGITCQDTVITSGQINLSDGFPVTILNK</sequence>
<evidence type="ECO:0000259" key="2">
    <source>
        <dbReference type="Pfam" id="PF25954"/>
    </source>
</evidence>
<dbReference type="Proteomes" id="UP000192980">
    <property type="component" value="Unassembled WGS sequence"/>
</dbReference>
<dbReference type="PANTHER" id="PTHR30469:SF15">
    <property type="entry name" value="HLYD FAMILY OF SECRETION PROTEINS"/>
    <property type="match status" value="1"/>
</dbReference>
<dbReference type="STRING" id="561061.SAMN05660862_2791"/>
<dbReference type="OrthoDB" id="9784685at2"/>
<accession>A0A1X7KEY1</accession>